<sequence>MKFLSRLAFQKLVAVLAIIPLLGIIALGGMLSWDAYKNYTSLNDAAKLQKLVHGAGSLILLLPVEGAATGTDLIDTRKKVDDNYQAILSAYGDVKEAGIDTSRIAGAIDNLTEKFGKIQGYRQAIDAGTADPLLALGVLQPISGASAELTRTIAVMTDDRILSRATTGYYAFMQVNDGFQMFNRLGTTYITKGQLDLPAYATFQRAHNLILTYERAYREAMPKDLVDRYDSFFETPEGAMIKRLRGLMEKNEAYTGSEEEASAWKSANVARRKVAATIIDEAGDRISSDMQTALAAATSNLRIVLAAQAALAVIMIVLSAFVARTLSSSIRSLAGRMTSLAEGDTAAAIPNTDRSDEIGAMAHAVEIFRQAAIRNRDLERETEENRKRAEIERIEMQQRAEVEAEARLTQATGALATGLKQLAAGDLLCEIHQQFAEKFEPLRHDFNSSVQQLRDALSAVGRTAASVNSGSSEISNASGDLSKRTEQQAASLEETAAALEEITANVVATTKRTAEARQVVQTTRTTAGQSGEVVRNAVGAMERIESSSRQIGQIIGVIDEIAFQTNLLALNAGVEAARAGEAGKGFAVVAQEVRELAQRSANAAKEIKSLIANSAHAVSEGVKLVNDTGEGLGAIEALVVTINEHMDAIATAAQEQSVGLAEVNTAVNHMDQATQQNAAMVEEMSAAGSTLAEESNQLYALLAGFKLGDGAAALRDTASRMRSAAQPQAQATRPKPVTRPAVARSSAPQRAASTAPAADSWEEF</sequence>
<protein>
    <submittedName>
        <fullName evidence="8">Methyl-accepting chemotaxis protein</fullName>
    </submittedName>
</protein>
<dbReference type="InterPro" id="IPR013587">
    <property type="entry name" value="Nitrate/nitrite_sensing"/>
</dbReference>
<feature type="region of interest" description="Disordered" evidence="4">
    <location>
        <begin position="718"/>
        <end position="764"/>
    </location>
</feature>
<evidence type="ECO:0000256" key="3">
    <source>
        <dbReference type="PROSITE-ProRule" id="PRU00284"/>
    </source>
</evidence>
<comment type="similarity">
    <text evidence="2">Belongs to the methyl-accepting chemotaxis (MCP) protein family.</text>
</comment>
<evidence type="ECO:0000259" key="7">
    <source>
        <dbReference type="PROSITE" id="PS50885"/>
    </source>
</evidence>
<dbReference type="Pfam" id="PF00672">
    <property type="entry name" value="HAMP"/>
    <property type="match status" value="1"/>
</dbReference>
<feature type="domain" description="HAMP" evidence="7">
    <location>
        <begin position="324"/>
        <end position="377"/>
    </location>
</feature>
<feature type="compositionally biased region" description="Low complexity" evidence="4">
    <location>
        <begin position="739"/>
        <end position="758"/>
    </location>
</feature>
<evidence type="ECO:0000256" key="1">
    <source>
        <dbReference type="ARBA" id="ARBA00022500"/>
    </source>
</evidence>
<accession>A0ABT8YME4</accession>
<evidence type="ECO:0000259" key="6">
    <source>
        <dbReference type="PROSITE" id="PS50111"/>
    </source>
</evidence>
<dbReference type="PROSITE" id="PS50111">
    <property type="entry name" value="CHEMOTAXIS_TRANSDUC_2"/>
    <property type="match status" value="1"/>
</dbReference>
<dbReference type="Pfam" id="PF08376">
    <property type="entry name" value="NIT"/>
    <property type="match status" value="1"/>
</dbReference>
<keyword evidence="9" id="KW-1185">Reference proteome</keyword>
<evidence type="ECO:0000313" key="8">
    <source>
        <dbReference type="EMBL" id="MDO6964417.1"/>
    </source>
</evidence>
<dbReference type="Gene3D" id="1.10.287.950">
    <property type="entry name" value="Methyl-accepting chemotaxis protein"/>
    <property type="match status" value="1"/>
</dbReference>
<dbReference type="PROSITE" id="PS50885">
    <property type="entry name" value="HAMP"/>
    <property type="match status" value="2"/>
</dbReference>
<name>A0ABT8YME4_9HYPH</name>
<keyword evidence="5" id="KW-0812">Transmembrane</keyword>
<comment type="caution">
    <text evidence="8">The sequence shown here is derived from an EMBL/GenBank/DDBJ whole genome shotgun (WGS) entry which is preliminary data.</text>
</comment>
<evidence type="ECO:0000256" key="4">
    <source>
        <dbReference type="SAM" id="MobiDB-lite"/>
    </source>
</evidence>
<keyword evidence="5" id="KW-0472">Membrane</keyword>
<feature type="region of interest" description="Disordered" evidence="4">
    <location>
        <begin position="464"/>
        <end position="489"/>
    </location>
</feature>
<evidence type="ECO:0000256" key="5">
    <source>
        <dbReference type="SAM" id="Phobius"/>
    </source>
</evidence>
<dbReference type="SUPFAM" id="SSF158472">
    <property type="entry name" value="HAMP domain-like"/>
    <property type="match status" value="1"/>
</dbReference>
<dbReference type="Proteomes" id="UP001174932">
    <property type="component" value="Unassembled WGS sequence"/>
</dbReference>
<gene>
    <name evidence="8" type="ORF">Q4481_10655</name>
</gene>
<feature type="transmembrane region" description="Helical" evidence="5">
    <location>
        <begin position="12"/>
        <end position="33"/>
    </location>
</feature>
<organism evidence="8 9">
    <name type="scientific">Rhizobium alvei</name>
    <dbReference type="NCBI Taxonomy" id="1132659"/>
    <lineage>
        <taxon>Bacteria</taxon>
        <taxon>Pseudomonadati</taxon>
        <taxon>Pseudomonadota</taxon>
        <taxon>Alphaproteobacteria</taxon>
        <taxon>Hyphomicrobiales</taxon>
        <taxon>Rhizobiaceae</taxon>
        <taxon>Rhizobium/Agrobacterium group</taxon>
        <taxon>Rhizobium</taxon>
    </lineage>
</organism>
<feature type="compositionally biased region" description="Polar residues" evidence="4">
    <location>
        <begin position="465"/>
        <end position="479"/>
    </location>
</feature>
<dbReference type="Gene3D" id="6.10.340.10">
    <property type="match status" value="1"/>
</dbReference>
<feature type="transmembrane region" description="Helical" evidence="5">
    <location>
        <begin position="303"/>
        <end position="323"/>
    </location>
</feature>
<dbReference type="Pfam" id="PF00015">
    <property type="entry name" value="MCPsignal"/>
    <property type="match status" value="1"/>
</dbReference>
<keyword evidence="1" id="KW-0145">Chemotaxis</keyword>
<dbReference type="SMART" id="SM00304">
    <property type="entry name" value="HAMP"/>
    <property type="match status" value="2"/>
</dbReference>
<dbReference type="PANTHER" id="PTHR43531">
    <property type="entry name" value="PROTEIN ICFG"/>
    <property type="match status" value="1"/>
</dbReference>
<reference evidence="8" key="1">
    <citation type="journal article" date="2015" name="Int. J. Syst. Evol. Microbiol.">
        <title>Rhizobium alvei sp. nov., isolated from a freshwater river.</title>
        <authorList>
            <person name="Sheu S.Y."/>
            <person name="Huang H.W."/>
            <person name="Young C.C."/>
            <person name="Chen W.M."/>
        </authorList>
    </citation>
    <scope>NUCLEOTIDE SEQUENCE</scope>
    <source>
        <strain evidence="8">TNR-22</strain>
    </source>
</reference>
<dbReference type="PRINTS" id="PR00260">
    <property type="entry name" value="CHEMTRNSDUCR"/>
</dbReference>
<evidence type="ECO:0000313" key="9">
    <source>
        <dbReference type="Proteomes" id="UP001174932"/>
    </source>
</evidence>
<dbReference type="PANTHER" id="PTHR43531:SF11">
    <property type="entry name" value="METHYL-ACCEPTING CHEMOTAXIS PROTEIN 3"/>
    <property type="match status" value="1"/>
</dbReference>
<dbReference type="EMBL" id="JAUOZU010000007">
    <property type="protein sequence ID" value="MDO6964417.1"/>
    <property type="molecule type" value="Genomic_DNA"/>
</dbReference>
<keyword evidence="5" id="KW-1133">Transmembrane helix</keyword>
<evidence type="ECO:0000256" key="2">
    <source>
        <dbReference type="ARBA" id="ARBA00029447"/>
    </source>
</evidence>
<dbReference type="CDD" id="cd11386">
    <property type="entry name" value="MCP_signal"/>
    <property type="match status" value="1"/>
</dbReference>
<dbReference type="SUPFAM" id="SSF58104">
    <property type="entry name" value="Methyl-accepting chemotaxis protein (MCP) signaling domain"/>
    <property type="match status" value="1"/>
</dbReference>
<proteinExistence type="inferred from homology"/>
<dbReference type="InterPro" id="IPR004089">
    <property type="entry name" value="MCPsignal_dom"/>
</dbReference>
<keyword evidence="3" id="KW-0807">Transducer</keyword>
<dbReference type="SMART" id="SM00283">
    <property type="entry name" value="MA"/>
    <property type="match status" value="1"/>
</dbReference>
<reference evidence="8" key="2">
    <citation type="submission" date="2023-07" db="EMBL/GenBank/DDBJ databases">
        <authorList>
            <person name="Shen H."/>
        </authorList>
    </citation>
    <scope>NUCLEOTIDE SEQUENCE</scope>
    <source>
        <strain evidence="8">TNR-22</strain>
    </source>
</reference>
<dbReference type="RefSeq" id="WP_304376329.1">
    <property type="nucleotide sequence ID" value="NZ_JAUOZU010000007.1"/>
</dbReference>
<dbReference type="InterPro" id="IPR051310">
    <property type="entry name" value="MCP_chemotaxis"/>
</dbReference>
<feature type="domain" description="Methyl-accepting transducer" evidence="6">
    <location>
        <begin position="463"/>
        <end position="692"/>
    </location>
</feature>
<dbReference type="InterPro" id="IPR003660">
    <property type="entry name" value="HAMP_dom"/>
</dbReference>
<feature type="domain" description="HAMP" evidence="7">
    <location>
        <begin position="406"/>
        <end position="458"/>
    </location>
</feature>
<dbReference type="InterPro" id="IPR004090">
    <property type="entry name" value="Chemotax_Me-accpt_rcpt"/>
</dbReference>